<feature type="signal peptide" evidence="1">
    <location>
        <begin position="1"/>
        <end position="17"/>
    </location>
</feature>
<evidence type="ECO:0000313" key="3">
    <source>
        <dbReference type="Proteomes" id="UP000245293"/>
    </source>
</evidence>
<name>A0A2V1P720_9RHOB</name>
<evidence type="ECO:0000256" key="1">
    <source>
        <dbReference type="SAM" id="SignalP"/>
    </source>
</evidence>
<keyword evidence="1" id="KW-0732">Signal</keyword>
<proteinExistence type="predicted"/>
<dbReference type="OrthoDB" id="7304934at2"/>
<keyword evidence="3" id="KW-1185">Reference proteome</keyword>
<reference evidence="3" key="1">
    <citation type="submission" date="2018-05" db="EMBL/GenBank/DDBJ databases">
        <authorList>
            <person name="Du Z."/>
            <person name="Wang X."/>
        </authorList>
    </citation>
    <scope>NUCLEOTIDE SEQUENCE [LARGE SCALE GENOMIC DNA]</scope>
    <source>
        <strain evidence="3">WDS4C29</strain>
    </source>
</reference>
<evidence type="ECO:0000313" key="2">
    <source>
        <dbReference type="EMBL" id="PWG17187.1"/>
    </source>
</evidence>
<dbReference type="Proteomes" id="UP000245293">
    <property type="component" value="Unassembled WGS sequence"/>
</dbReference>
<gene>
    <name evidence="2" type="ORF">DFK10_07295</name>
</gene>
<protein>
    <submittedName>
        <fullName evidence="2">Uncharacterized protein</fullName>
    </submittedName>
</protein>
<dbReference type="EMBL" id="QETF01000006">
    <property type="protein sequence ID" value="PWG17187.1"/>
    <property type="molecule type" value="Genomic_DNA"/>
</dbReference>
<feature type="chain" id="PRO_5015994300" evidence="1">
    <location>
        <begin position="18"/>
        <end position="127"/>
    </location>
</feature>
<dbReference type="AlphaFoldDB" id="A0A2V1P720"/>
<dbReference type="RefSeq" id="WP_109388142.1">
    <property type="nucleotide sequence ID" value="NZ_QETF01000006.1"/>
</dbReference>
<comment type="caution">
    <text evidence="2">The sequence shown here is derived from an EMBL/GenBank/DDBJ whole genome shotgun (WGS) entry which is preliminary data.</text>
</comment>
<accession>A0A2V1P720</accession>
<sequence length="127" mass="14073">MRRIAAALAFLPMSALAETPMTGDEFDAYMTGKTLTFSANGLPYGIEYYAPSRRVIWSFIDGDCVMGEWYEADGAICFVYENDPEPKCWEVFRDPGGIRAEFLDGPGASVIYEVEESEPLICDNMGA</sequence>
<organism evidence="2 3">
    <name type="scientific">Salibaculum griseiflavum</name>
    <dbReference type="NCBI Taxonomy" id="1914409"/>
    <lineage>
        <taxon>Bacteria</taxon>
        <taxon>Pseudomonadati</taxon>
        <taxon>Pseudomonadota</taxon>
        <taxon>Alphaproteobacteria</taxon>
        <taxon>Rhodobacterales</taxon>
        <taxon>Roseobacteraceae</taxon>
        <taxon>Salibaculum</taxon>
    </lineage>
</organism>